<keyword evidence="4 7" id="KW-1133">Transmembrane helix</keyword>
<feature type="coiled-coil region" evidence="6">
    <location>
        <begin position="109"/>
        <end position="207"/>
    </location>
</feature>
<evidence type="ECO:0000256" key="2">
    <source>
        <dbReference type="ARBA" id="ARBA00008573"/>
    </source>
</evidence>
<keyword evidence="8" id="KW-0675">Receptor</keyword>
<keyword evidence="6" id="KW-0175">Coiled coil</keyword>
<organism evidence="8 9">
    <name type="scientific">Paratrimastix pyriformis</name>
    <dbReference type="NCBI Taxonomy" id="342808"/>
    <lineage>
        <taxon>Eukaryota</taxon>
        <taxon>Metamonada</taxon>
        <taxon>Preaxostyla</taxon>
        <taxon>Paratrimastigidae</taxon>
        <taxon>Paratrimastix</taxon>
    </lineage>
</organism>
<evidence type="ECO:0000256" key="4">
    <source>
        <dbReference type="ARBA" id="ARBA00022989"/>
    </source>
</evidence>
<dbReference type="Proteomes" id="UP001141327">
    <property type="component" value="Unassembled WGS sequence"/>
</dbReference>
<comment type="similarity">
    <text evidence="2">Belongs to the DP1 family.</text>
</comment>
<evidence type="ECO:0000256" key="3">
    <source>
        <dbReference type="ARBA" id="ARBA00022692"/>
    </source>
</evidence>
<evidence type="ECO:0000256" key="1">
    <source>
        <dbReference type="ARBA" id="ARBA00004141"/>
    </source>
</evidence>
<comment type="caution">
    <text evidence="8">The sequence shown here is derived from an EMBL/GenBank/DDBJ whole genome shotgun (WGS) entry which is preliminary data.</text>
</comment>
<feature type="transmembrane region" description="Helical" evidence="7">
    <location>
        <begin position="351"/>
        <end position="376"/>
    </location>
</feature>
<dbReference type="InterPro" id="IPR004345">
    <property type="entry name" value="TB2_DP1_HVA22"/>
</dbReference>
<evidence type="ECO:0000256" key="5">
    <source>
        <dbReference type="ARBA" id="ARBA00023136"/>
    </source>
</evidence>
<keyword evidence="9" id="KW-1185">Reference proteome</keyword>
<feature type="coiled-coil region" evidence="6">
    <location>
        <begin position="261"/>
        <end position="288"/>
    </location>
</feature>
<keyword evidence="5 7" id="KW-0472">Membrane</keyword>
<dbReference type="PANTHER" id="PTHR12300">
    <property type="entry name" value="HVA22-LIKE PROTEINS"/>
    <property type="match status" value="1"/>
</dbReference>
<comment type="subcellular location">
    <subcellularLocation>
        <location evidence="1">Membrane</location>
        <topology evidence="1">Multi-pass membrane protein</topology>
    </subcellularLocation>
</comment>
<reference evidence="8" key="1">
    <citation type="journal article" date="2022" name="bioRxiv">
        <title>Genomics of Preaxostyla Flagellates Illuminates Evolutionary Transitions and the Path Towards Mitochondrial Loss.</title>
        <authorList>
            <person name="Novak L.V.F."/>
            <person name="Treitli S.C."/>
            <person name="Pyrih J."/>
            <person name="Halakuc P."/>
            <person name="Pipaliya S.V."/>
            <person name="Vacek V."/>
            <person name="Brzon O."/>
            <person name="Soukal P."/>
            <person name="Eme L."/>
            <person name="Dacks J.B."/>
            <person name="Karnkowska A."/>
            <person name="Elias M."/>
            <person name="Hampl V."/>
        </authorList>
    </citation>
    <scope>NUCLEOTIDE SEQUENCE</scope>
    <source>
        <strain evidence="8">RCP-MX</strain>
    </source>
</reference>
<dbReference type="Pfam" id="PF03134">
    <property type="entry name" value="TB2_DP1_HVA22"/>
    <property type="match status" value="1"/>
</dbReference>
<name>A0ABQ8UJ66_9EUKA</name>
<keyword evidence="3 7" id="KW-0812">Transmembrane</keyword>
<evidence type="ECO:0000313" key="9">
    <source>
        <dbReference type="Proteomes" id="UP001141327"/>
    </source>
</evidence>
<feature type="transmembrane region" description="Helical" evidence="7">
    <location>
        <begin position="306"/>
        <end position="330"/>
    </location>
</feature>
<evidence type="ECO:0000256" key="7">
    <source>
        <dbReference type="SAM" id="Phobius"/>
    </source>
</evidence>
<evidence type="ECO:0000256" key="6">
    <source>
        <dbReference type="SAM" id="Coils"/>
    </source>
</evidence>
<dbReference type="EMBL" id="JAPMOS010000029">
    <property type="protein sequence ID" value="KAJ4458466.1"/>
    <property type="molecule type" value="Genomic_DNA"/>
</dbReference>
<protein>
    <submittedName>
        <fullName evidence="8">Receptor expression-enhancing protein 5/6</fullName>
    </submittedName>
</protein>
<accession>A0ABQ8UJ66</accession>
<proteinExistence type="inferred from homology"/>
<gene>
    <name evidence="8" type="ORF">PAPYR_5862</name>
</gene>
<sequence>MDIQVGCGRHQEQYAALAKEQARVLDEAEKQFGRKYRGVTQNRDDLVLRIRDQQKQVDQETRGWTTRAVTDCVCCWGVAARQIRDQQKQIDQENTDKFRKLTQLHFDEVADLHRQLNQETHKLQEARDRAAALEAAKAQEVNAMRAQFEAATRAMLAKERQFSENLRSMEDRYKAREAEIRELQTALADLQAAAEKMKEEFAQETALHQQTTGQLRDQTRALAEQLTAERQRNQATSQQVSETRLSLQQEAHQRAILGEEARLKASEIQRLLRENDDLRAELRRYDKILYGGTKQRHSTPVACIRFFVVMICAQEFSMMEVVAQLVGLCFPAYRSYLAITSSKKEDDTEWLIYWVAFAILEFIQYSCFFIFSYLPFFSFVKMAFYAYLQLGGAKQLFVKYLDPYFRSQKGNIDRAVKQANESFVQVAGMTTTQASTLVQGVTTAVTMTQQLGPQQQ</sequence>
<dbReference type="PANTHER" id="PTHR12300:SF161">
    <property type="entry name" value="RECEPTOR EXPRESSION-ENHANCING PROTEIN"/>
    <property type="match status" value="1"/>
</dbReference>
<evidence type="ECO:0000313" key="8">
    <source>
        <dbReference type="EMBL" id="KAJ4458466.1"/>
    </source>
</evidence>